<feature type="domain" description="D-isomer specific 2-hydroxyacid dehydrogenase NAD-binding" evidence="3">
    <location>
        <begin position="125"/>
        <end position="299"/>
    </location>
</feature>
<protein>
    <recommendedName>
        <fullName evidence="3">D-isomer specific 2-hydroxyacid dehydrogenase NAD-binding domain-containing protein</fullName>
    </recommendedName>
</protein>
<evidence type="ECO:0000313" key="5">
    <source>
        <dbReference type="Proteomes" id="UP000038009"/>
    </source>
</evidence>
<dbReference type="EMBL" id="LJSK01000314">
    <property type="protein sequence ID" value="KPI83875.1"/>
    <property type="molecule type" value="Genomic_DNA"/>
</dbReference>
<dbReference type="GO" id="GO:0016491">
    <property type="term" value="F:oxidoreductase activity"/>
    <property type="evidence" value="ECO:0007669"/>
    <property type="project" value="UniProtKB-KW"/>
</dbReference>
<dbReference type="CDD" id="cd05300">
    <property type="entry name" value="2-Hacid_dh_1"/>
    <property type="match status" value="1"/>
</dbReference>
<reference evidence="4 5" key="1">
    <citation type="journal article" date="2015" name="PLoS Pathog.">
        <title>Leptomonas seymouri: Adaptations to the Dixenous Life Cycle Analyzed by Genome Sequencing, Transcriptome Profiling and Co-infection with Leishmania donovani.</title>
        <authorList>
            <person name="Kraeva N."/>
            <person name="Butenko A."/>
            <person name="Hlavacova J."/>
            <person name="Kostygov A."/>
            <person name="Myskova J."/>
            <person name="Grybchuk D."/>
            <person name="Lestinova T."/>
            <person name="Votypka J."/>
            <person name="Volf P."/>
            <person name="Opperdoes F."/>
            <person name="Flegontov P."/>
            <person name="Lukes J."/>
            <person name="Yurchenko V."/>
        </authorList>
    </citation>
    <scope>NUCLEOTIDE SEQUENCE [LARGE SCALE GENOMIC DNA]</scope>
    <source>
        <strain evidence="4 5">ATCC 30220</strain>
    </source>
</reference>
<dbReference type="InterPro" id="IPR006140">
    <property type="entry name" value="D-isomer_DH_NAD-bd"/>
</dbReference>
<dbReference type="Proteomes" id="UP000038009">
    <property type="component" value="Unassembled WGS sequence"/>
</dbReference>
<dbReference type="Gene3D" id="3.40.50.720">
    <property type="entry name" value="NAD(P)-binding Rossmann-like Domain"/>
    <property type="match status" value="2"/>
</dbReference>
<dbReference type="PANTHER" id="PTHR43333:SF1">
    <property type="entry name" value="D-ISOMER SPECIFIC 2-HYDROXYACID DEHYDROGENASE NAD-BINDING DOMAIN-CONTAINING PROTEIN"/>
    <property type="match status" value="1"/>
</dbReference>
<dbReference type="InterPro" id="IPR036291">
    <property type="entry name" value="NAD(P)-bd_dom_sf"/>
</dbReference>
<sequence length="337" mass="37832">MSLTLCFCVNPQNIDRLQSAFRKYLLSPAPKNILYGQTPDAFSSVKSSGDPIALLVETRMAHDVIKNLCDDFDRQERRVKFIYSLSAGVDAYRLSELTSELRGIPIHNAQGCFSSILAEHVAFSMLYFNRCLWRIMESRRTKKWDPFNMIELRGQQVVVVGYGDIGQKCGQKAAALGMKVTGIRRSGNNMVDEHGVTVRSNDALDEVIHDADFVVGVLPGTAHTTHFFNKEMFAKMKPSAVFINIGRGQTQCEADVVDALNRGVIRGAALDVFETEPLPEESLIWTLPDDKVLLTAHCADWTDDLVDLTTKRFTDIYRDYTTFGKSSAYTVHLERGY</sequence>
<dbReference type="SUPFAM" id="SSF51735">
    <property type="entry name" value="NAD(P)-binding Rossmann-fold domains"/>
    <property type="match status" value="1"/>
</dbReference>
<dbReference type="GO" id="GO:0051287">
    <property type="term" value="F:NAD binding"/>
    <property type="evidence" value="ECO:0007669"/>
    <property type="project" value="InterPro"/>
</dbReference>
<proteinExistence type="predicted"/>
<dbReference type="PANTHER" id="PTHR43333">
    <property type="entry name" value="2-HACID_DH_C DOMAIN-CONTAINING PROTEIN"/>
    <property type="match status" value="1"/>
</dbReference>
<keyword evidence="1" id="KW-0560">Oxidoreductase</keyword>
<dbReference type="Pfam" id="PF02826">
    <property type="entry name" value="2-Hacid_dh_C"/>
    <property type="match status" value="1"/>
</dbReference>
<dbReference type="OrthoDB" id="298012at2759"/>
<dbReference type="OMA" id="WHHGTDK"/>
<comment type="caution">
    <text evidence="4">The sequence shown here is derived from an EMBL/GenBank/DDBJ whole genome shotgun (WGS) entry which is preliminary data.</text>
</comment>
<evidence type="ECO:0000259" key="3">
    <source>
        <dbReference type="Pfam" id="PF02826"/>
    </source>
</evidence>
<name>A0A0N1PBM0_LEPSE</name>
<evidence type="ECO:0000256" key="1">
    <source>
        <dbReference type="ARBA" id="ARBA00023002"/>
    </source>
</evidence>
<gene>
    <name evidence="4" type="ORF">ABL78_7073</name>
</gene>
<evidence type="ECO:0000313" key="4">
    <source>
        <dbReference type="EMBL" id="KPI83875.1"/>
    </source>
</evidence>
<dbReference type="VEuPathDB" id="TriTrypDB:Lsey_0314_0010"/>
<keyword evidence="5" id="KW-1185">Reference proteome</keyword>
<keyword evidence="2" id="KW-0520">NAD</keyword>
<dbReference type="AlphaFoldDB" id="A0A0N1PBM0"/>
<accession>A0A0N1PBM0</accession>
<organism evidence="4 5">
    <name type="scientific">Leptomonas seymouri</name>
    <dbReference type="NCBI Taxonomy" id="5684"/>
    <lineage>
        <taxon>Eukaryota</taxon>
        <taxon>Discoba</taxon>
        <taxon>Euglenozoa</taxon>
        <taxon>Kinetoplastea</taxon>
        <taxon>Metakinetoplastina</taxon>
        <taxon>Trypanosomatida</taxon>
        <taxon>Trypanosomatidae</taxon>
        <taxon>Leishmaniinae</taxon>
        <taxon>Leptomonas</taxon>
    </lineage>
</organism>
<evidence type="ECO:0000256" key="2">
    <source>
        <dbReference type="ARBA" id="ARBA00023027"/>
    </source>
</evidence>